<organism evidence="1 2">
    <name type="scientific">Ruminiclostridium hungatei</name>
    <name type="common">Clostridium hungatei</name>
    <dbReference type="NCBI Taxonomy" id="48256"/>
    <lineage>
        <taxon>Bacteria</taxon>
        <taxon>Bacillati</taxon>
        <taxon>Bacillota</taxon>
        <taxon>Clostridia</taxon>
        <taxon>Eubacteriales</taxon>
        <taxon>Oscillospiraceae</taxon>
        <taxon>Ruminiclostridium</taxon>
    </lineage>
</organism>
<reference evidence="1 2" key="1">
    <citation type="submission" date="2017-03" db="EMBL/GenBank/DDBJ databases">
        <title>Genome sequence of Clostridium hungatei DSM 14427.</title>
        <authorList>
            <person name="Poehlein A."/>
            <person name="Daniel R."/>
        </authorList>
    </citation>
    <scope>NUCLEOTIDE SEQUENCE [LARGE SCALE GENOMIC DNA]</scope>
    <source>
        <strain evidence="1 2">DSM 14427</strain>
    </source>
</reference>
<accession>A0A1V4SK27</accession>
<protein>
    <submittedName>
        <fullName evidence="1">Uncharacterized protein</fullName>
    </submittedName>
</protein>
<gene>
    <name evidence="1" type="ORF">CLHUN_22750</name>
</gene>
<evidence type="ECO:0000313" key="2">
    <source>
        <dbReference type="Proteomes" id="UP000191554"/>
    </source>
</evidence>
<dbReference type="EMBL" id="MZGX01000014">
    <property type="protein sequence ID" value="OPX43795.1"/>
    <property type="molecule type" value="Genomic_DNA"/>
</dbReference>
<dbReference type="Proteomes" id="UP000191554">
    <property type="component" value="Unassembled WGS sequence"/>
</dbReference>
<keyword evidence="2" id="KW-1185">Reference proteome</keyword>
<name>A0A1V4SK27_RUMHU</name>
<sequence length="67" mass="7735">MSKSSCYKARAVKVNIYIVLLTRVSPELKDGTVCFWRNIFSDKIKTLCRFCAQGLIIVRGNIYFLDK</sequence>
<comment type="caution">
    <text evidence="1">The sequence shown here is derived from an EMBL/GenBank/DDBJ whole genome shotgun (WGS) entry which is preliminary data.</text>
</comment>
<dbReference type="AlphaFoldDB" id="A0A1V4SK27"/>
<dbReference type="STRING" id="48256.CLHUN_22750"/>
<evidence type="ECO:0000313" key="1">
    <source>
        <dbReference type="EMBL" id="OPX43795.1"/>
    </source>
</evidence>
<proteinExistence type="predicted"/>